<gene>
    <name evidence="1" type="ORF">TNCT_94341</name>
</gene>
<name>A0A8X6HSU4_TRICU</name>
<sequence length="74" mass="8568">MSAKIRSDLDIDGSMLNKWVGNLLEKMCGAYAFPAKEKLAPHIKKSFNWRKKLAKEWRGNFLNIKSEETEIDII</sequence>
<accession>A0A8X6HSU4</accession>
<dbReference type="EMBL" id="BMAO01019265">
    <property type="protein sequence ID" value="GFR29492.1"/>
    <property type="molecule type" value="Genomic_DNA"/>
</dbReference>
<evidence type="ECO:0000313" key="2">
    <source>
        <dbReference type="Proteomes" id="UP000887116"/>
    </source>
</evidence>
<protein>
    <submittedName>
        <fullName evidence="1">Uncharacterized protein</fullName>
    </submittedName>
</protein>
<keyword evidence="2" id="KW-1185">Reference proteome</keyword>
<dbReference type="AlphaFoldDB" id="A0A8X6HSU4"/>
<proteinExistence type="predicted"/>
<comment type="caution">
    <text evidence="1">The sequence shown here is derived from an EMBL/GenBank/DDBJ whole genome shotgun (WGS) entry which is preliminary data.</text>
</comment>
<dbReference type="Proteomes" id="UP000887116">
    <property type="component" value="Unassembled WGS sequence"/>
</dbReference>
<reference evidence="1" key="1">
    <citation type="submission" date="2020-07" db="EMBL/GenBank/DDBJ databases">
        <title>Multicomponent nature underlies the extraordinary mechanical properties of spider dragline silk.</title>
        <authorList>
            <person name="Kono N."/>
            <person name="Nakamura H."/>
            <person name="Mori M."/>
            <person name="Yoshida Y."/>
            <person name="Ohtoshi R."/>
            <person name="Malay A.D."/>
            <person name="Moran D.A.P."/>
            <person name="Tomita M."/>
            <person name="Numata K."/>
            <person name="Arakawa K."/>
        </authorList>
    </citation>
    <scope>NUCLEOTIDE SEQUENCE</scope>
</reference>
<evidence type="ECO:0000313" key="1">
    <source>
        <dbReference type="EMBL" id="GFR29492.1"/>
    </source>
</evidence>
<organism evidence="1 2">
    <name type="scientific">Trichonephila clavata</name>
    <name type="common">Joro spider</name>
    <name type="synonym">Nephila clavata</name>
    <dbReference type="NCBI Taxonomy" id="2740835"/>
    <lineage>
        <taxon>Eukaryota</taxon>
        <taxon>Metazoa</taxon>
        <taxon>Ecdysozoa</taxon>
        <taxon>Arthropoda</taxon>
        <taxon>Chelicerata</taxon>
        <taxon>Arachnida</taxon>
        <taxon>Araneae</taxon>
        <taxon>Araneomorphae</taxon>
        <taxon>Entelegynae</taxon>
        <taxon>Araneoidea</taxon>
        <taxon>Nephilidae</taxon>
        <taxon>Trichonephila</taxon>
    </lineage>
</organism>